<proteinExistence type="predicted"/>
<dbReference type="EMBL" id="AE008691">
    <property type="protein sequence ID" value="AAM25764.1"/>
    <property type="molecule type" value="Genomic_DNA"/>
</dbReference>
<dbReference type="AlphaFoldDB" id="Q8R6Y8"/>
<accession>Q8R6Y8</accession>
<dbReference type="KEGG" id="tte:TTE2645"/>
<evidence type="ECO:0000313" key="1">
    <source>
        <dbReference type="EMBL" id="AAM25764.1"/>
    </source>
</evidence>
<keyword evidence="2" id="KW-1185">Reference proteome</keyword>
<name>Q8R6Y8_CALS4</name>
<sequence length="68" mass="7783">MKLYIAAWLAEEGYDVFLAYLRGIETSFQIGFGRSLKRFLAYLKGIETNDSNPDLPLHVSVFSLPKRD</sequence>
<gene>
    <name evidence="1" type="ordered locus">TTE2645</name>
</gene>
<reference evidence="1 2" key="1">
    <citation type="journal article" date="2002" name="Genome Res.">
        <title>A complete sequence of the T. tengcongensis genome.</title>
        <authorList>
            <person name="Bao Q."/>
            <person name="Tian Y."/>
            <person name="Li W."/>
            <person name="Xu Z."/>
            <person name="Xuan Z."/>
            <person name="Hu S."/>
            <person name="Dong W."/>
            <person name="Yang J."/>
            <person name="Chen Y."/>
            <person name="Xue Y."/>
            <person name="Xu Y."/>
            <person name="Lai X."/>
            <person name="Huang L."/>
            <person name="Dong X."/>
            <person name="Ma Y."/>
            <person name="Ling L."/>
            <person name="Tan H."/>
            <person name="Chen R."/>
            <person name="Wang J."/>
            <person name="Yu J."/>
            <person name="Yang H."/>
        </authorList>
    </citation>
    <scope>NUCLEOTIDE SEQUENCE [LARGE SCALE GENOMIC DNA]</scope>
    <source>
        <strain evidence="2">DSM 15242 / JCM 11007 / NBRC 100824 / MB4</strain>
    </source>
</reference>
<dbReference type="Proteomes" id="UP000000555">
    <property type="component" value="Chromosome"/>
</dbReference>
<protein>
    <submittedName>
        <fullName evidence="1">Uncharacterized protein</fullName>
    </submittedName>
</protein>
<organism evidence="1 2">
    <name type="scientific">Caldanaerobacter subterraneus subsp. tengcongensis (strain DSM 15242 / JCM 11007 / NBRC 100824 / MB4)</name>
    <name type="common">Thermoanaerobacter tengcongensis</name>
    <dbReference type="NCBI Taxonomy" id="273068"/>
    <lineage>
        <taxon>Bacteria</taxon>
        <taxon>Bacillati</taxon>
        <taxon>Bacillota</taxon>
        <taxon>Clostridia</taxon>
        <taxon>Thermoanaerobacterales</taxon>
        <taxon>Thermoanaerobacteraceae</taxon>
        <taxon>Caldanaerobacter</taxon>
    </lineage>
</organism>
<evidence type="ECO:0000313" key="2">
    <source>
        <dbReference type="Proteomes" id="UP000000555"/>
    </source>
</evidence>
<dbReference type="HOGENOM" id="CLU_188210_0_0_9"/>
<dbReference type="STRING" id="273068.TTE2645"/>